<sequence length="285" mass="31880">MELACTIKHQVPPDTDPRSPYRRRRVDFTVDFFDENQSNRQFTLLFVEVKGAHVAASEYETVEGQVFDASETYGRSLSTHSNVVFAMTAVGTKWRLFKWAEDFQPIMQRYTSETDLREYQDAANPEASLTFLNLLRRMLQLVPAKLAGKDYLKPNVPPPAQPSASVLSQPRMPSQQVVGSQTQYSRAPLAQRPTVVPSSSAAASSSRPAQQASTSQAPQYIERYGYKFTPDGKHIYSPKYNTWLPIKKDNDGQLIAAIGGAWAKLTLDGDEDFTYVDGTGTIQEI</sequence>
<gene>
    <name evidence="2" type="ORF">Tdes44962_MAKER03034</name>
</gene>
<comment type="caution">
    <text evidence="2">The sequence shown here is derived from an EMBL/GenBank/DDBJ whole genome shotgun (WGS) entry which is preliminary data.</text>
</comment>
<name>A0A9W7SRF7_9PEZI</name>
<reference evidence="2 3" key="1">
    <citation type="journal article" date="2018" name="IMA Fungus">
        <title>IMA Genome-F 10: Nine draft genome sequences of Claviceps purpurea s.lat., including C. arundinis, C. humidiphila, and C. cf. spartinae, pseudomolecules for the pitch canker pathogen Fusarium circinatum, draft genome of Davidsoniella eucalypti, Grosmannia galeiformis, Quambalaria eucalypti, and Teratosphaeria destructans.</title>
        <authorList>
            <person name="Wingfield B.D."/>
            <person name="Liu M."/>
            <person name="Nguyen H.D."/>
            <person name="Lane F.A."/>
            <person name="Morgan S.W."/>
            <person name="De Vos L."/>
            <person name="Wilken P.M."/>
            <person name="Duong T.A."/>
            <person name="Aylward J."/>
            <person name="Coetzee M.P."/>
            <person name="Dadej K."/>
            <person name="De Beer Z.W."/>
            <person name="Findlay W."/>
            <person name="Havenga M."/>
            <person name="Kolarik M."/>
            <person name="Menzies J.G."/>
            <person name="Naidoo K."/>
            <person name="Pochopski O."/>
            <person name="Shoukouhi P."/>
            <person name="Santana Q.C."/>
            <person name="Seifert K.A."/>
            <person name="Soal N."/>
            <person name="Steenkamp E.T."/>
            <person name="Tatham C.T."/>
            <person name="van der Nest M.A."/>
            <person name="Wingfield M.J."/>
        </authorList>
    </citation>
    <scope>NUCLEOTIDE SEQUENCE [LARGE SCALE GENOMIC DNA]</scope>
    <source>
        <strain evidence="2">CMW44962</strain>
    </source>
</reference>
<feature type="compositionally biased region" description="Polar residues" evidence="1">
    <location>
        <begin position="162"/>
        <end position="185"/>
    </location>
</feature>
<accession>A0A9W7SRF7</accession>
<dbReference type="AlphaFoldDB" id="A0A9W7SRF7"/>
<evidence type="ECO:0000313" key="3">
    <source>
        <dbReference type="Proteomes" id="UP001138500"/>
    </source>
</evidence>
<feature type="region of interest" description="Disordered" evidence="1">
    <location>
        <begin position="153"/>
        <end position="217"/>
    </location>
</feature>
<reference evidence="2 3" key="2">
    <citation type="journal article" date="2021" name="Curr. Genet.">
        <title>Genetic response to nitrogen starvation in the aggressive Eucalyptus foliar pathogen Teratosphaeria destructans.</title>
        <authorList>
            <person name="Havenga M."/>
            <person name="Wingfield B.D."/>
            <person name="Wingfield M.J."/>
            <person name="Dreyer L.L."/>
            <person name="Roets F."/>
            <person name="Aylward J."/>
        </authorList>
    </citation>
    <scope>NUCLEOTIDE SEQUENCE [LARGE SCALE GENOMIC DNA]</scope>
    <source>
        <strain evidence="2">CMW44962</strain>
    </source>
</reference>
<feature type="compositionally biased region" description="Low complexity" evidence="1">
    <location>
        <begin position="192"/>
        <end position="217"/>
    </location>
</feature>
<evidence type="ECO:0000256" key="1">
    <source>
        <dbReference type="SAM" id="MobiDB-lite"/>
    </source>
</evidence>
<dbReference type="Proteomes" id="UP001138500">
    <property type="component" value="Unassembled WGS sequence"/>
</dbReference>
<dbReference type="EMBL" id="RIBY02001901">
    <property type="protein sequence ID" value="KAH9827223.1"/>
    <property type="molecule type" value="Genomic_DNA"/>
</dbReference>
<evidence type="ECO:0000313" key="2">
    <source>
        <dbReference type="EMBL" id="KAH9827223.1"/>
    </source>
</evidence>
<protein>
    <submittedName>
        <fullName evidence="2">Uncharacterized protein</fullName>
    </submittedName>
</protein>
<keyword evidence="3" id="KW-1185">Reference proteome</keyword>
<proteinExistence type="predicted"/>
<organism evidence="2 3">
    <name type="scientific">Teratosphaeria destructans</name>
    <dbReference type="NCBI Taxonomy" id="418781"/>
    <lineage>
        <taxon>Eukaryota</taxon>
        <taxon>Fungi</taxon>
        <taxon>Dikarya</taxon>
        <taxon>Ascomycota</taxon>
        <taxon>Pezizomycotina</taxon>
        <taxon>Dothideomycetes</taxon>
        <taxon>Dothideomycetidae</taxon>
        <taxon>Mycosphaerellales</taxon>
        <taxon>Teratosphaeriaceae</taxon>
        <taxon>Teratosphaeria</taxon>
    </lineage>
</organism>